<evidence type="ECO:0000256" key="1">
    <source>
        <dbReference type="ARBA" id="ARBA00001946"/>
    </source>
</evidence>
<evidence type="ECO:0000256" key="6">
    <source>
        <dbReference type="ARBA" id="ARBA00022842"/>
    </source>
</evidence>
<comment type="function">
    <text evidence="8">Toxic component of a toxin-antitoxin (TA) system. An RNase.</text>
</comment>
<dbReference type="EC" id="3.1.-.-" evidence="8"/>
<feature type="binding site" evidence="8">
    <location>
        <position position="6"/>
    </location>
    <ligand>
        <name>Mg(2+)</name>
        <dbReference type="ChEBI" id="CHEBI:18420"/>
    </ligand>
</feature>
<dbReference type="InterPro" id="IPR022907">
    <property type="entry name" value="VapC_family"/>
</dbReference>
<dbReference type="PANTHER" id="PTHR33653">
    <property type="entry name" value="RIBONUCLEASE VAPC2"/>
    <property type="match status" value="1"/>
</dbReference>
<feature type="domain" description="PIN" evidence="9">
    <location>
        <begin position="3"/>
        <end position="130"/>
    </location>
</feature>
<comment type="cofactor">
    <cofactor evidence="1 8">
        <name>Mg(2+)</name>
        <dbReference type="ChEBI" id="CHEBI:18420"/>
    </cofactor>
</comment>
<evidence type="ECO:0000256" key="2">
    <source>
        <dbReference type="ARBA" id="ARBA00022649"/>
    </source>
</evidence>
<dbReference type="AlphaFoldDB" id="L7W2G4"/>
<keyword evidence="3 8" id="KW-0540">Nuclease</keyword>
<keyword evidence="6 8" id="KW-0460">Magnesium</keyword>
<keyword evidence="4 8" id="KW-0479">Metal-binding</keyword>
<dbReference type="InterPro" id="IPR002716">
    <property type="entry name" value="PIN_dom"/>
</dbReference>
<name>L7W2G4_9BACT</name>
<dbReference type="HAMAP" id="MF_00265">
    <property type="entry name" value="VapC_Nob1"/>
    <property type="match status" value="1"/>
</dbReference>
<evidence type="ECO:0000259" key="9">
    <source>
        <dbReference type="Pfam" id="PF01850"/>
    </source>
</evidence>
<keyword evidence="8" id="KW-0800">Toxin</keyword>
<dbReference type="CDD" id="cd18746">
    <property type="entry name" value="PIN_VapC4-5_FitB-like"/>
    <property type="match status" value="1"/>
</dbReference>
<keyword evidence="5 8" id="KW-0378">Hydrolase</keyword>
<proteinExistence type="inferred from homology"/>
<dbReference type="GO" id="GO:0000287">
    <property type="term" value="F:magnesium ion binding"/>
    <property type="evidence" value="ECO:0007669"/>
    <property type="project" value="UniProtKB-UniRule"/>
</dbReference>
<evidence type="ECO:0000313" key="10">
    <source>
        <dbReference type="EMBL" id="AGC72835.1"/>
    </source>
</evidence>
<dbReference type="GO" id="GO:0004540">
    <property type="term" value="F:RNA nuclease activity"/>
    <property type="evidence" value="ECO:0007669"/>
    <property type="project" value="InterPro"/>
</dbReference>
<gene>
    <name evidence="8" type="primary">vapC</name>
</gene>
<dbReference type="SUPFAM" id="SSF88723">
    <property type="entry name" value="PIN domain-like"/>
    <property type="match status" value="1"/>
</dbReference>
<keyword evidence="2 8" id="KW-1277">Toxin-antitoxin system</keyword>
<dbReference type="Gene3D" id="3.40.50.1010">
    <property type="entry name" value="5'-nuclease"/>
    <property type="match status" value="1"/>
</dbReference>
<dbReference type="InterPro" id="IPR050556">
    <property type="entry name" value="Type_II_TA_system_RNase"/>
</dbReference>
<evidence type="ECO:0000256" key="7">
    <source>
        <dbReference type="ARBA" id="ARBA00038093"/>
    </source>
</evidence>
<accession>L7W2G4</accession>
<reference evidence="10" key="1">
    <citation type="submission" date="2012-09" db="EMBL/GenBank/DDBJ databases">
        <title>Metagenomic Characterization of a Microbial Community in Wastewater Detects High Levels of Antibiotic Resistance.</title>
        <authorList>
            <person name="Abrams M."/>
            <person name="Caldwell A."/>
            <person name="Vandaei E."/>
            <person name="Lee W."/>
            <person name="Perrott J."/>
            <person name="Khan S.Y."/>
            <person name="Ta J."/>
            <person name="Romero D."/>
            <person name="Nguyen V."/>
            <person name="Pourmand N."/>
            <person name="Ouverney C.C."/>
        </authorList>
    </citation>
    <scope>NUCLEOTIDE SEQUENCE</scope>
</reference>
<dbReference type="InterPro" id="IPR029060">
    <property type="entry name" value="PIN-like_dom_sf"/>
</dbReference>
<sequence length="139" mass="15639">MNYLLDTNVISELVAEQPSQKVVEWIDTLTDERIYLSAITIGELKKGIEKLPASQRKELLREWLTEELLIRFAGRILSIDTAVMLTWGQLTATLEQRGRKLPAMNSLIVALALQGGFTLVTRNAADFRDTGVTVLNPWL</sequence>
<evidence type="ECO:0000256" key="8">
    <source>
        <dbReference type="HAMAP-Rule" id="MF_00265"/>
    </source>
</evidence>
<protein>
    <recommendedName>
        <fullName evidence="8">Ribonuclease VapC</fullName>
        <shortName evidence="8">RNase VapC</shortName>
        <ecNumber evidence="8">3.1.-.-</ecNumber>
    </recommendedName>
    <alternativeName>
        <fullName evidence="8">Toxin VapC</fullName>
    </alternativeName>
</protein>
<evidence type="ECO:0000256" key="3">
    <source>
        <dbReference type="ARBA" id="ARBA00022722"/>
    </source>
</evidence>
<comment type="similarity">
    <text evidence="7 8">Belongs to the PINc/VapC protein family.</text>
</comment>
<evidence type="ECO:0000256" key="5">
    <source>
        <dbReference type="ARBA" id="ARBA00022801"/>
    </source>
</evidence>
<dbReference type="EMBL" id="JX649913">
    <property type="protein sequence ID" value="AGC72835.1"/>
    <property type="molecule type" value="Genomic_DNA"/>
</dbReference>
<dbReference type="PANTHER" id="PTHR33653:SF1">
    <property type="entry name" value="RIBONUCLEASE VAPC2"/>
    <property type="match status" value="1"/>
</dbReference>
<dbReference type="GO" id="GO:0090729">
    <property type="term" value="F:toxin activity"/>
    <property type="evidence" value="ECO:0007669"/>
    <property type="project" value="UniProtKB-KW"/>
</dbReference>
<organism evidence="10">
    <name type="scientific">uncultured bacterium A1Q1_fos_1246</name>
    <dbReference type="NCBI Taxonomy" id="1256545"/>
    <lineage>
        <taxon>Bacteria</taxon>
        <taxon>environmental samples</taxon>
    </lineage>
</organism>
<dbReference type="Pfam" id="PF01850">
    <property type="entry name" value="PIN"/>
    <property type="match status" value="1"/>
</dbReference>
<evidence type="ECO:0000256" key="4">
    <source>
        <dbReference type="ARBA" id="ARBA00022723"/>
    </source>
</evidence>
<comment type="caution">
    <text evidence="8">Lacks conserved residue(s) required for the propagation of feature annotation.</text>
</comment>
<dbReference type="GO" id="GO:0016787">
    <property type="term" value="F:hydrolase activity"/>
    <property type="evidence" value="ECO:0007669"/>
    <property type="project" value="UniProtKB-KW"/>
</dbReference>